<name>A0ABT2E860_9GAMM</name>
<accession>A0ABT2E860</accession>
<feature type="transmembrane region" description="Helical" evidence="1">
    <location>
        <begin position="71"/>
        <end position="90"/>
    </location>
</feature>
<keyword evidence="1" id="KW-0812">Transmembrane</keyword>
<evidence type="ECO:0000256" key="1">
    <source>
        <dbReference type="SAM" id="Phobius"/>
    </source>
</evidence>
<keyword evidence="3" id="KW-1185">Reference proteome</keyword>
<feature type="transmembrane region" description="Helical" evidence="1">
    <location>
        <begin position="102"/>
        <end position="120"/>
    </location>
</feature>
<keyword evidence="1" id="KW-0472">Membrane</keyword>
<evidence type="ECO:0000313" key="3">
    <source>
        <dbReference type="Proteomes" id="UP001165542"/>
    </source>
</evidence>
<proteinExistence type="predicted"/>
<comment type="caution">
    <text evidence="2">The sequence shown here is derived from an EMBL/GenBank/DDBJ whole genome shotgun (WGS) entry which is preliminary data.</text>
</comment>
<feature type="transmembrane region" description="Helical" evidence="1">
    <location>
        <begin position="39"/>
        <end position="59"/>
    </location>
</feature>
<dbReference type="Proteomes" id="UP001165542">
    <property type="component" value="Unassembled WGS sequence"/>
</dbReference>
<gene>
    <name evidence="2" type="ORF">LLY24_00285</name>
</gene>
<dbReference type="EMBL" id="JAJISC010000001">
    <property type="protein sequence ID" value="MCS2607756.1"/>
    <property type="molecule type" value="Genomic_DNA"/>
</dbReference>
<keyword evidence="1" id="KW-1133">Transmembrane helix</keyword>
<organism evidence="2 3">
    <name type="scientific">Halomonas dongshanensis</name>
    <dbReference type="NCBI Taxonomy" id="2890835"/>
    <lineage>
        <taxon>Bacteria</taxon>
        <taxon>Pseudomonadati</taxon>
        <taxon>Pseudomonadota</taxon>
        <taxon>Gammaproteobacteria</taxon>
        <taxon>Oceanospirillales</taxon>
        <taxon>Halomonadaceae</taxon>
        <taxon>Halomonas</taxon>
    </lineage>
</organism>
<dbReference type="RefSeq" id="WP_259034270.1">
    <property type="nucleotide sequence ID" value="NZ_JAJISC010000001.1"/>
</dbReference>
<reference evidence="2" key="1">
    <citation type="submission" date="2021-11" db="EMBL/GenBank/DDBJ databases">
        <title>Halomonas sp., isolated from a coastal aquaculture zone in Dongshan Bay.</title>
        <authorList>
            <person name="Lin W."/>
        </authorList>
    </citation>
    <scope>NUCLEOTIDE SEQUENCE</scope>
    <source>
        <strain evidence="2">Yzlin-01</strain>
    </source>
</reference>
<protein>
    <submittedName>
        <fullName evidence="2">Uncharacterized protein</fullName>
    </submittedName>
</protein>
<feature type="transmembrane region" description="Helical" evidence="1">
    <location>
        <begin position="7"/>
        <end position="27"/>
    </location>
</feature>
<evidence type="ECO:0000313" key="2">
    <source>
        <dbReference type="EMBL" id="MCS2607756.1"/>
    </source>
</evidence>
<sequence>MTHKRYVVHFALAMAAYAVTVALSTYLQVSLPMGALRTLAALLPVVPMITIAIVVIRQVRTLDELARKIQLEGLAIAFVGTALLSFSYGFLETAGFPRLSMFVVWSVMAPLWALGTLIGWRRYR</sequence>